<evidence type="ECO:0000256" key="7">
    <source>
        <dbReference type="ARBA" id="ARBA00023146"/>
    </source>
</evidence>
<evidence type="ECO:0000256" key="3">
    <source>
        <dbReference type="ARBA" id="ARBA00022598"/>
    </source>
</evidence>
<keyword evidence="4" id="KW-0547">Nucleotide-binding</keyword>
<keyword evidence="7" id="KW-0030">Aminoacyl-tRNA synthetase</keyword>
<evidence type="ECO:0000256" key="6">
    <source>
        <dbReference type="ARBA" id="ARBA00022917"/>
    </source>
</evidence>
<gene>
    <name evidence="10" type="primary">asnS</name>
    <name evidence="10" type="ORF">NFRAN_0893</name>
</gene>
<evidence type="ECO:0000256" key="5">
    <source>
        <dbReference type="ARBA" id="ARBA00022840"/>
    </source>
</evidence>
<keyword evidence="11" id="KW-1185">Reference proteome</keyword>
<dbReference type="KEGG" id="nfn:NFRAN_0893"/>
<dbReference type="InterPro" id="IPR004365">
    <property type="entry name" value="NA-bd_OB_tRNA"/>
</dbReference>
<dbReference type="PANTHER" id="PTHR22594:SF34">
    <property type="entry name" value="ASPARAGINE--TRNA LIGASE, MITOCHONDRIAL-RELATED"/>
    <property type="match status" value="1"/>
</dbReference>
<dbReference type="GO" id="GO:0006421">
    <property type="term" value="P:asparaginyl-tRNA aminoacylation"/>
    <property type="evidence" value="ECO:0007669"/>
    <property type="project" value="UniProtKB-UniRule"/>
</dbReference>
<evidence type="ECO:0000256" key="8">
    <source>
        <dbReference type="NCBIfam" id="TIGR00457"/>
    </source>
</evidence>
<dbReference type="EC" id="6.1.1.22" evidence="2 8"/>
<dbReference type="SUPFAM" id="SSF55681">
    <property type="entry name" value="Class II aaRS and biotin synthetases"/>
    <property type="match status" value="1"/>
</dbReference>
<evidence type="ECO:0000313" key="11">
    <source>
        <dbReference type="Proteomes" id="UP000294299"/>
    </source>
</evidence>
<evidence type="ECO:0000259" key="9">
    <source>
        <dbReference type="PROSITE" id="PS50862"/>
    </source>
</evidence>
<dbReference type="Proteomes" id="UP000294299">
    <property type="component" value="Chromosome NFRAN"/>
</dbReference>
<evidence type="ECO:0000256" key="1">
    <source>
        <dbReference type="ARBA" id="ARBA00008226"/>
    </source>
</evidence>
<dbReference type="InterPro" id="IPR002312">
    <property type="entry name" value="Asp/Asn-tRNA-synth_IIb"/>
</dbReference>
<dbReference type="GeneID" id="39420367"/>
<organism evidence="10 11">
    <name type="scientific">Candidatus Nitrosocosmicus franklandianus</name>
    <dbReference type="NCBI Taxonomy" id="1798806"/>
    <lineage>
        <taxon>Archaea</taxon>
        <taxon>Nitrososphaerota</taxon>
        <taxon>Nitrososphaeria</taxon>
        <taxon>Nitrososphaerales</taxon>
        <taxon>Nitrososphaeraceae</taxon>
        <taxon>Candidatus Nitrosocosmicus</taxon>
    </lineage>
</organism>
<dbReference type="Gene3D" id="3.30.930.10">
    <property type="entry name" value="Bira Bifunctional Protein, Domain 2"/>
    <property type="match status" value="1"/>
</dbReference>
<keyword evidence="3 10" id="KW-0436">Ligase</keyword>
<dbReference type="RefSeq" id="WP_134483156.1">
    <property type="nucleotide sequence ID" value="NZ_LR216287.1"/>
</dbReference>
<sequence>MSRRIADVKRENEIGANVSLRGWVHRLRKQKEKTFIILRDERGDIIQAVCPSNLTKKLTIESSVEITGRLEKDDRAIEGGYELKVNKITIFNIAATDYPIGEYQSDEILLDYRHLTLRTRKFISIGKLRGSLLKYSRHWFDKEDWMEVTPPLLVKGAVEGGATLFEVKYFDNIAYLSQSSQLYLEAMIYSLGPVWTISPSFRAERSRTVRHLAEFTHLEAEIPWIGLPDLLSIQENLIYYIITMIKTYNQKELNFLSKDALKRLEKISPPFERISYGKAIDILRSLDCKIMDQDGKERNIEWGDDLSTESERELTKDRTNPIFITEYPLKIKPFYVKQNPSDENTGLAVDLLAPYGFGEISGGGIREDNLSVLKNKIRQSNLKIDDYLWYLDLRKYGSIPHGGFGLGIERFLRWILNFDDIKDVTLFPRTMSRILP</sequence>
<dbReference type="PRINTS" id="PR01042">
    <property type="entry name" value="TRNASYNTHASP"/>
</dbReference>
<dbReference type="Pfam" id="PF00152">
    <property type="entry name" value="tRNA-synt_2"/>
    <property type="match status" value="1"/>
</dbReference>
<keyword evidence="6" id="KW-0648">Protein biosynthesis</keyword>
<dbReference type="InterPro" id="IPR045864">
    <property type="entry name" value="aa-tRNA-synth_II/BPL/LPL"/>
</dbReference>
<dbReference type="InterPro" id="IPR004364">
    <property type="entry name" value="Aa-tRNA-synt_II"/>
</dbReference>
<dbReference type="GO" id="GO:0003676">
    <property type="term" value="F:nucleic acid binding"/>
    <property type="evidence" value="ECO:0007669"/>
    <property type="project" value="InterPro"/>
</dbReference>
<name>A0A484IB14_9ARCH</name>
<evidence type="ECO:0000256" key="2">
    <source>
        <dbReference type="ARBA" id="ARBA00012816"/>
    </source>
</evidence>
<dbReference type="Pfam" id="PF01336">
    <property type="entry name" value="tRNA_anti-codon"/>
    <property type="match status" value="1"/>
</dbReference>
<dbReference type="InterPro" id="IPR004522">
    <property type="entry name" value="Asn-tRNA-ligase"/>
</dbReference>
<dbReference type="InterPro" id="IPR012340">
    <property type="entry name" value="NA-bd_OB-fold"/>
</dbReference>
<evidence type="ECO:0000313" key="10">
    <source>
        <dbReference type="EMBL" id="VFJ13215.1"/>
    </source>
</evidence>
<dbReference type="SUPFAM" id="SSF50249">
    <property type="entry name" value="Nucleic acid-binding proteins"/>
    <property type="match status" value="1"/>
</dbReference>
<dbReference type="GO" id="GO:0004816">
    <property type="term" value="F:asparagine-tRNA ligase activity"/>
    <property type="evidence" value="ECO:0007669"/>
    <property type="project" value="UniProtKB-UniRule"/>
</dbReference>
<dbReference type="PANTHER" id="PTHR22594">
    <property type="entry name" value="ASPARTYL/LYSYL-TRNA SYNTHETASE"/>
    <property type="match status" value="1"/>
</dbReference>
<dbReference type="GO" id="GO:0005524">
    <property type="term" value="F:ATP binding"/>
    <property type="evidence" value="ECO:0007669"/>
    <property type="project" value="UniProtKB-KW"/>
</dbReference>
<feature type="domain" description="Aminoacyl-transfer RNA synthetases class-II family profile" evidence="9">
    <location>
        <begin position="127"/>
        <end position="436"/>
    </location>
</feature>
<accession>A0A484IB14</accession>
<keyword evidence="5" id="KW-0067">ATP-binding</keyword>
<dbReference type="AlphaFoldDB" id="A0A484IB14"/>
<dbReference type="PROSITE" id="PS50862">
    <property type="entry name" value="AA_TRNA_LIGASE_II"/>
    <property type="match status" value="1"/>
</dbReference>
<protein>
    <recommendedName>
        <fullName evidence="2 8">Asparagine--tRNA ligase</fullName>
        <ecNumber evidence="2 8">6.1.1.22</ecNumber>
    </recommendedName>
</protein>
<dbReference type="NCBIfam" id="NF003037">
    <property type="entry name" value="PRK03932.1"/>
    <property type="match status" value="1"/>
</dbReference>
<proteinExistence type="inferred from homology"/>
<dbReference type="Gene3D" id="2.40.50.140">
    <property type="entry name" value="Nucleic acid-binding proteins"/>
    <property type="match status" value="1"/>
</dbReference>
<dbReference type="OrthoDB" id="5908at2157"/>
<dbReference type="NCBIfam" id="TIGR00457">
    <property type="entry name" value="asnS"/>
    <property type="match status" value="1"/>
</dbReference>
<dbReference type="EMBL" id="LR216287">
    <property type="protein sequence ID" value="VFJ13215.1"/>
    <property type="molecule type" value="Genomic_DNA"/>
</dbReference>
<dbReference type="CDD" id="cd00776">
    <property type="entry name" value="AsxRS_core"/>
    <property type="match status" value="1"/>
</dbReference>
<dbReference type="InterPro" id="IPR006195">
    <property type="entry name" value="aa-tRNA-synth_II"/>
</dbReference>
<reference evidence="10 11" key="1">
    <citation type="submission" date="2019-02" db="EMBL/GenBank/DDBJ databases">
        <authorList>
            <person name="Lehtovirta-Morley E L."/>
        </authorList>
    </citation>
    <scope>NUCLEOTIDE SEQUENCE [LARGE SCALE GENOMIC DNA]</scope>
    <source>
        <strain evidence="10">NFRAN1</strain>
    </source>
</reference>
<comment type="similarity">
    <text evidence="1">Belongs to the class-II aminoacyl-tRNA synthetase family.</text>
</comment>
<evidence type="ECO:0000256" key="4">
    <source>
        <dbReference type="ARBA" id="ARBA00022741"/>
    </source>
</evidence>